<dbReference type="NCBIfam" id="TIGR00350">
    <property type="entry name" value="lytR_cpsA_psr"/>
    <property type="match status" value="1"/>
</dbReference>
<dbReference type="PANTHER" id="PTHR33392:SF6">
    <property type="entry name" value="POLYISOPRENYL-TEICHOIC ACID--PEPTIDOGLYCAN TEICHOIC ACID TRANSFERASE TAGU"/>
    <property type="match status" value="1"/>
</dbReference>
<evidence type="ECO:0000313" key="3">
    <source>
        <dbReference type="EMBL" id="PIU03390.1"/>
    </source>
</evidence>
<sequence length="330" mass="37175">MTLKILAKIRKVCLVVLGLLGLFMVSTLVSAYYFTPNISKTSFLVLGISGPGHDSPTLTDTMIFSSISLKGVTMISIPRDIWYQPAQAKINTLYYYGQENGSGMDLVERGVFDILGKTADHWAIIDFTTFEKMIDWVGGINVYVNQTFDDYKYPIAGKEDDLCNGDKLYACRYEHIHFETGWQTMNGETALEFVRSRNAEGDEGTDTARSKRQEKVIAALKSEFLSPKILLNIGKIKEGFQIVQAGVKTDLSQADILPLVKLFLIAFQQEMKSYVLDGWESETGLLFHPNVHLSKQWVLLPRNNNWDQVHQFVSCFIDKRDPALCSSVGE</sequence>
<comment type="similarity">
    <text evidence="1">Belongs to the LytR/CpsA/Psr (LCP) family.</text>
</comment>
<name>A0A2M6XCK6_9BACT</name>
<dbReference type="Gene3D" id="3.40.630.190">
    <property type="entry name" value="LCP protein"/>
    <property type="match status" value="1"/>
</dbReference>
<proteinExistence type="inferred from homology"/>
<feature type="domain" description="Cell envelope-related transcriptional attenuator" evidence="2">
    <location>
        <begin position="59"/>
        <end position="223"/>
    </location>
</feature>
<evidence type="ECO:0000259" key="2">
    <source>
        <dbReference type="Pfam" id="PF03816"/>
    </source>
</evidence>
<evidence type="ECO:0000313" key="4">
    <source>
        <dbReference type="Proteomes" id="UP000228996"/>
    </source>
</evidence>
<reference evidence="4" key="1">
    <citation type="submission" date="2017-09" db="EMBL/GenBank/DDBJ databases">
        <title>Depth-based differentiation of microbial function through sediment-hosted aquifers and enrichment of novel symbionts in the deep terrestrial subsurface.</title>
        <authorList>
            <person name="Probst A.J."/>
            <person name="Ladd B."/>
            <person name="Jarett J.K."/>
            <person name="Geller-Mcgrath D.E."/>
            <person name="Sieber C.M.K."/>
            <person name="Emerson J.B."/>
            <person name="Anantharaman K."/>
            <person name="Thomas B.C."/>
            <person name="Malmstrom R."/>
            <person name="Stieglmeier M."/>
            <person name="Klingl A."/>
            <person name="Woyke T."/>
            <person name="Ryan C.M."/>
            <person name="Banfield J.F."/>
        </authorList>
    </citation>
    <scope>NUCLEOTIDE SEQUENCE [LARGE SCALE GENOMIC DNA]</scope>
</reference>
<accession>A0A2M6XCK6</accession>
<gene>
    <name evidence="3" type="ORF">COT44_03020</name>
</gene>
<dbReference type="EMBL" id="PEYO01000017">
    <property type="protein sequence ID" value="PIU03390.1"/>
    <property type="molecule type" value="Genomic_DNA"/>
</dbReference>
<dbReference type="Pfam" id="PF03816">
    <property type="entry name" value="LytR_cpsA_psr"/>
    <property type="match status" value="1"/>
</dbReference>
<dbReference type="Proteomes" id="UP000228996">
    <property type="component" value="Unassembled WGS sequence"/>
</dbReference>
<organism evidence="3 4">
    <name type="scientific">Candidatus Shapirobacteria bacterium CG08_land_8_20_14_0_20_39_18</name>
    <dbReference type="NCBI Taxonomy" id="1974883"/>
    <lineage>
        <taxon>Bacteria</taxon>
        <taxon>Candidatus Shapironibacteriota</taxon>
    </lineage>
</organism>
<comment type="caution">
    <text evidence="3">The sequence shown here is derived from an EMBL/GenBank/DDBJ whole genome shotgun (WGS) entry which is preliminary data.</text>
</comment>
<dbReference type="PANTHER" id="PTHR33392">
    <property type="entry name" value="POLYISOPRENYL-TEICHOIC ACID--PEPTIDOGLYCAN TEICHOIC ACID TRANSFERASE TAGU"/>
    <property type="match status" value="1"/>
</dbReference>
<protein>
    <recommendedName>
        <fullName evidence="2">Cell envelope-related transcriptional attenuator domain-containing protein</fullName>
    </recommendedName>
</protein>
<dbReference type="AlphaFoldDB" id="A0A2M6XCK6"/>
<dbReference type="InterPro" id="IPR004474">
    <property type="entry name" value="LytR_CpsA_psr"/>
</dbReference>
<dbReference type="InterPro" id="IPR050922">
    <property type="entry name" value="LytR/CpsA/Psr_CW_biosynth"/>
</dbReference>
<evidence type="ECO:0000256" key="1">
    <source>
        <dbReference type="ARBA" id="ARBA00006068"/>
    </source>
</evidence>